<evidence type="ECO:0000313" key="2">
    <source>
        <dbReference type="Proteomes" id="UP001381693"/>
    </source>
</evidence>
<organism evidence="1 2">
    <name type="scientific">Halocaridina rubra</name>
    <name type="common">Hawaiian red shrimp</name>
    <dbReference type="NCBI Taxonomy" id="373956"/>
    <lineage>
        <taxon>Eukaryota</taxon>
        <taxon>Metazoa</taxon>
        <taxon>Ecdysozoa</taxon>
        <taxon>Arthropoda</taxon>
        <taxon>Crustacea</taxon>
        <taxon>Multicrustacea</taxon>
        <taxon>Malacostraca</taxon>
        <taxon>Eumalacostraca</taxon>
        <taxon>Eucarida</taxon>
        <taxon>Decapoda</taxon>
        <taxon>Pleocyemata</taxon>
        <taxon>Caridea</taxon>
        <taxon>Atyoidea</taxon>
        <taxon>Atyidae</taxon>
        <taxon>Halocaridina</taxon>
    </lineage>
</organism>
<dbReference type="AlphaFoldDB" id="A0AAN9AA12"/>
<accession>A0AAN9AA12</accession>
<dbReference type="Proteomes" id="UP001381693">
    <property type="component" value="Unassembled WGS sequence"/>
</dbReference>
<feature type="non-terminal residue" evidence="1">
    <location>
        <position position="1"/>
    </location>
</feature>
<sequence length="70" mass="7704">LGEQPANQYQPRRVRRYNAGIETLASAINATCNPFYTGSPLELVNVASEKSTLEDTKDYLLSTLEQGADL</sequence>
<dbReference type="EMBL" id="JAXCGZ010006341">
    <property type="protein sequence ID" value="KAK7079839.1"/>
    <property type="molecule type" value="Genomic_DNA"/>
</dbReference>
<protein>
    <submittedName>
        <fullName evidence="1">Uncharacterized protein</fullName>
    </submittedName>
</protein>
<gene>
    <name evidence="1" type="ORF">SK128_000104</name>
</gene>
<proteinExistence type="predicted"/>
<keyword evidence="2" id="KW-1185">Reference proteome</keyword>
<evidence type="ECO:0000313" key="1">
    <source>
        <dbReference type="EMBL" id="KAK7079839.1"/>
    </source>
</evidence>
<reference evidence="1 2" key="1">
    <citation type="submission" date="2023-11" db="EMBL/GenBank/DDBJ databases">
        <title>Halocaridina rubra genome assembly.</title>
        <authorList>
            <person name="Smith C."/>
        </authorList>
    </citation>
    <scope>NUCLEOTIDE SEQUENCE [LARGE SCALE GENOMIC DNA]</scope>
    <source>
        <strain evidence="1">EP-1</strain>
        <tissue evidence="1">Whole</tissue>
    </source>
</reference>
<comment type="caution">
    <text evidence="1">The sequence shown here is derived from an EMBL/GenBank/DDBJ whole genome shotgun (WGS) entry which is preliminary data.</text>
</comment>
<name>A0AAN9AA12_HALRR</name>